<comment type="caution">
    <text evidence="2">The sequence shown here is derived from an EMBL/GenBank/DDBJ whole genome shotgun (WGS) entry which is preliminary data.</text>
</comment>
<feature type="domain" description="Reverse transcriptase" evidence="1">
    <location>
        <begin position="183"/>
        <end position="292"/>
    </location>
</feature>
<protein>
    <submittedName>
        <fullName evidence="2">Jg20466 protein</fullName>
    </submittedName>
</protein>
<dbReference type="EMBL" id="CAKXAJ010006651">
    <property type="protein sequence ID" value="CAH2210137.1"/>
    <property type="molecule type" value="Genomic_DNA"/>
</dbReference>
<proteinExistence type="predicted"/>
<dbReference type="PANTHER" id="PTHR47027:SF8">
    <property type="entry name" value="RIBONUCLEASE H"/>
    <property type="match status" value="1"/>
</dbReference>
<dbReference type="GO" id="GO:0071897">
    <property type="term" value="P:DNA biosynthetic process"/>
    <property type="evidence" value="ECO:0007669"/>
    <property type="project" value="UniProtKB-ARBA"/>
</dbReference>
<gene>
    <name evidence="2" type="primary">jg20466</name>
    <name evidence="2" type="ORF">PAEG_LOCUS2049</name>
</gene>
<name>A0A8S4QHH4_9NEOP</name>
<sequence length="445" mass="51509">MKFHKVTPASATRTGPAGQQVYFGINLFSLWETRVLEWIRQAKEAWYGDLCSVIEELDKKFDSFNMHKKIKDLIAPKHQGCSQTTLVNNDGNYTTCTNEILVTWEQYVKELFHDTRCDPVDFICKDAGPAITRSEVYHAIKTAKTRKAVGPDEIPVEIIKEIEEFNIDYLVKLFNAIYDSEDRFGLQRLPIHKNLYWNQSANIRVNRNLSSYIEIERGVIQGCILSPLLFNLYAEAIFSEALDNILDGISINGKTLNNIRYADDTILIADSLEGLQNIVNSVASAQWLTTKGIIVLKYAAEQARNAFSRLKRVFCDRNLSIALRTRIARCYEFSVLLYDVEALTLKETMSRKLEAFEMWVSRRMLKISWTDRVRNSTVLQRMGKVPEVLLTIKKRKLEYFGHVMRYKVEWQAEEGLAEEEYHGSKTYDNGLERALNHYLEQRCPR</sequence>
<organism evidence="2 3">
    <name type="scientific">Pararge aegeria aegeria</name>
    <dbReference type="NCBI Taxonomy" id="348720"/>
    <lineage>
        <taxon>Eukaryota</taxon>
        <taxon>Metazoa</taxon>
        <taxon>Ecdysozoa</taxon>
        <taxon>Arthropoda</taxon>
        <taxon>Hexapoda</taxon>
        <taxon>Insecta</taxon>
        <taxon>Pterygota</taxon>
        <taxon>Neoptera</taxon>
        <taxon>Endopterygota</taxon>
        <taxon>Lepidoptera</taxon>
        <taxon>Glossata</taxon>
        <taxon>Ditrysia</taxon>
        <taxon>Papilionoidea</taxon>
        <taxon>Nymphalidae</taxon>
        <taxon>Satyrinae</taxon>
        <taxon>Satyrini</taxon>
        <taxon>Parargina</taxon>
        <taxon>Pararge</taxon>
    </lineage>
</organism>
<dbReference type="PANTHER" id="PTHR47027">
    <property type="entry name" value="REVERSE TRANSCRIPTASE DOMAIN-CONTAINING PROTEIN"/>
    <property type="match status" value="1"/>
</dbReference>
<evidence type="ECO:0000259" key="1">
    <source>
        <dbReference type="Pfam" id="PF00078"/>
    </source>
</evidence>
<dbReference type="OrthoDB" id="425681at2759"/>
<dbReference type="SUPFAM" id="SSF56672">
    <property type="entry name" value="DNA/RNA polymerases"/>
    <property type="match status" value="1"/>
</dbReference>
<dbReference type="InterPro" id="IPR000477">
    <property type="entry name" value="RT_dom"/>
</dbReference>
<evidence type="ECO:0000313" key="3">
    <source>
        <dbReference type="Proteomes" id="UP000838756"/>
    </source>
</evidence>
<keyword evidence="3" id="KW-1185">Reference proteome</keyword>
<evidence type="ECO:0000313" key="2">
    <source>
        <dbReference type="EMBL" id="CAH2210137.1"/>
    </source>
</evidence>
<dbReference type="AlphaFoldDB" id="A0A8S4QHH4"/>
<dbReference type="InterPro" id="IPR043502">
    <property type="entry name" value="DNA/RNA_pol_sf"/>
</dbReference>
<dbReference type="Proteomes" id="UP000838756">
    <property type="component" value="Unassembled WGS sequence"/>
</dbReference>
<reference evidence="2" key="1">
    <citation type="submission" date="2022-03" db="EMBL/GenBank/DDBJ databases">
        <authorList>
            <person name="Lindestad O."/>
        </authorList>
    </citation>
    <scope>NUCLEOTIDE SEQUENCE</scope>
</reference>
<accession>A0A8S4QHH4</accession>
<dbReference type="Pfam" id="PF00078">
    <property type="entry name" value="RVT_1"/>
    <property type="match status" value="1"/>
</dbReference>